<dbReference type="STRING" id="1346330.M472_00645"/>
<sequence>MATKTTFDFNNENITSGVQKIFYSIQESKVTVSSVSGKEWLTIPLIFALLIGLIFPFVAIIALGLILLRIIKVSIVREVQNRIDTQKTIDSK</sequence>
<accession>U2IX38</accession>
<dbReference type="RefSeq" id="WP_021071995.1">
    <property type="nucleotide sequence ID" value="NZ_ATDL01000022.1"/>
</dbReference>
<protein>
    <recommendedName>
        <fullName evidence="4">DUF4342 domain-containing protein</fullName>
    </recommendedName>
</protein>
<evidence type="ECO:0000313" key="2">
    <source>
        <dbReference type="EMBL" id="ERJ57264.1"/>
    </source>
</evidence>
<dbReference type="AlphaFoldDB" id="U2IX38"/>
<evidence type="ECO:0000256" key="1">
    <source>
        <dbReference type="SAM" id="Phobius"/>
    </source>
</evidence>
<evidence type="ECO:0000313" key="3">
    <source>
        <dbReference type="Proteomes" id="UP000016584"/>
    </source>
</evidence>
<feature type="transmembrane region" description="Helical" evidence="1">
    <location>
        <begin position="43"/>
        <end position="68"/>
    </location>
</feature>
<dbReference type="PATRIC" id="fig|1346330.5.peg.3993"/>
<keyword evidence="1" id="KW-1133">Transmembrane helix</keyword>
<dbReference type="OrthoDB" id="711106at2"/>
<gene>
    <name evidence="2" type="ORF">M472_00645</name>
</gene>
<keyword evidence="1" id="KW-0472">Membrane</keyword>
<comment type="caution">
    <text evidence="2">The sequence shown here is derived from an EMBL/GenBank/DDBJ whole genome shotgun (WGS) entry which is preliminary data.</text>
</comment>
<keyword evidence="1" id="KW-0812">Transmembrane</keyword>
<keyword evidence="3" id="KW-1185">Reference proteome</keyword>
<proteinExistence type="predicted"/>
<name>U2IX38_9SPHI</name>
<reference evidence="2 3" key="1">
    <citation type="journal article" date="2013" name="Genome Announc.">
        <title>The Draft Genome Sequence of Sphingomonas paucimobilis Strain HER1398 (Proteobacteria), Host to the Giant PAU Phage, Indicates That It Is a Member of the Genus Sphingobacterium (Bacteroidetes).</title>
        <authorList>
            <person name="White R.A.III."/>
            <person name="Suttle C.A."/>
        </authorList>
    </citation>
    <scope>NUCLEOTIDE SEQUENCE [LARGE SCALE GENOMIC DNA]</scope>
    <source>
        <strain evidence="2 3">HER1398</strain>
    </source>
</reference>
<evidence type="ECO:0008006" key="4">
    <source>
        <dbReference type="Google" id="ProtNLM"/>
    </source>
</evidence>
<dbReference type="Proteomes" id="UP000016584">
    <property type="component" value="Unassembled WGS sequence"/>
</dbReference>
<organism evidence="2 3">
    <name type="scientific">Sphingobacterium paucimobilis HER1398</name>
    <dbReference type="NCBI Taxonomy" id="1346330"/>
    <lineage>
        <taxon>Bacteria</taxon>
        <taxon>Pseudomonadati</taxon>
        <taxon>Bacteroidota</taxon>
        <taxon>Sphingobacteriia</taxon>
        <taxon>Sphingobacteriales</taxon>
        <taxon>Sphingobacteriaceae</taxon>
        <taxon>Sphingobacterium</taxon>
    </lineage>
</organism>
<dbReference type="EMBL" id="ATDL01000022">
    <property type="protein sequence ID" value="ERJ57264.1"/>
    <property type="molecule type" value="Genomic_DNA"/>
</dbReference>